<dbReference type="Proteomes" id="UP000095401">
    <property type="component" value="Chromosome"/>
</dbReference>
<dbReference type="KEGG" id="aprs:BI364_09005"/>
<dbReference type="PIRSF" id="PIRSF036915">
    <property type="entry name" value="Trnald_Bac_Plnt"/>
    <property type="match status" value="1"/>
</dbReference>
<accession>A0A1D8INM9</accession>
<feature type="active site" description="Schiff-base intermediate with substrate" evidence="10">
    <location>
        <position position="139"/>
    </location>
</feature>
<dbReference type="EMBL" id="CP017415">
    <property type="protein sequence ID" value="AOU98080.1"/>
    <property type="molecule type" value="Genomic_DNA"/>
</dbReference>
<evidence type="ECO:0000256" key="7">
    <source>
        <dbReference type="ARBA" id="ARBA00022679"/>
    </source>
</evidence>
<evidence type="ECO:0000256" key="8">
    <source>
        <dbReference type="ARBA" id="ARBA00023126"/>
    </source>
</evidence>
<keyword evidence="9 10" id="KW-0704">Schiff base</keyword>
<sequence length="363" mass="38916">MNSTQKLHDLGQSIWLDNITRELLTSGILAGYIRDLQVTGLTSNPTIFEHAIGHSTAYDAAIRSQSDNDKSDESLFFDLALEDLSQAADLFRPTFDASAGVDGWVSLEVSPLLAHDAAKTLKEAAELHARANRPNLFIKIPGTTEGLVAIEASIFAGVPVNVTLLFSCKQYLAAAKAYLRGIERRIEAGLDANVGSVASLFISRWDVAVKDTVSPQSRNRLGIAVAMQTYQAYCDLLASSRWQALAAAGASAQRVLWASTGTKDPQASDTLYVEALAAPHTINTIPEKTLLAFADHGQAKQVLPMDGGEAGAVLADFDRQGIDIDVLAERLQREGAEAFVASWRQLLQAIGTKAAHLARSSAS</sequence>
<keyword evidence="7 10" id="KW-0808">Transferase</keyword>
<dbReference type="RefSeq" id="WP_070078456.1">
    <property type="nucleotide sequence ID" value="NZ_CP017415.1"/>
</dbReference>
<dbReference type="CDD" id="cd00955">
    <property type="entry name" value="Transaldolase_like"/>
    <property type="match status" value="1"/>
</dbReference>
<proteinExistence type="inferred from homology"/>
<name>A0A1D8INM9_9GAMM</name>
<dbReference type="GO" id="GO:0005975">
    <property type="term" value="P:carbohydrate metabolic process"/>
    <property type="evidence" value="ECO:0007669"/>
    <property type="project" value="InterPro"/>
</dbReference>
<dbReference type="UniPathway" id="UPA00115">
    <property type="reaction ID" value="UER00414"/>
</dbReference>
<dbReference type="SUPFAM" id="SSF51569">
    <property type="entry name" value="Aldolase"/>
    <property type="match status" value="1"/>
</dbReference>
<keyword evidence="12" id="KW-1185">Reference proteome</keyword>
<comment type="subcellular location">
    <subcellularLocation>
        <location evidence="2 10">Cytoplasm</location>
    </subcellularLocation>
</comment>
<keyword evidence="8 10" id="KW-0570">Pentose shunt</keyword>
<dbReference type="NCBIfam" id="NF002881">
    <property type="entry name" value="PRK03343.1"/>
    <property type="match status" value="1"/>
</dbReference>
<evidence type="ECO:0000256" key="3">
    <source>
        <dbReference type="ARBA" id="ARBA00004857"/>
    </source>
</evidence>
<dbReference type="PANTHER" id="PTHR10683">
    <property type="entry name" value="TRANSALDOLASE"/>
    <property type="match status" value="1"/>
</dbReference>
<comment type="similarity">
    <text evidence="4 10">Belongs to the transaldolase family. Type 2 subfamily.</text>
</comment>
<dbReference type="GO" id="GO:0006098">
    <property type="term" value="P:pentose-phosphate shunt"/>
    <property type="evidence" value="ECO:0007669"/>
    <property type="project" value="UniProtKB-UniRule"/>
</dbReference>
<dbReference type="Pfam" id="PF00923">
    <property type="entry name" value="TAL_FSA"/>
    <property type="match status" value="1"/>
</dbReference>
<evidence type="ECO:0000256" key="1">
    <source>
        <dbReference type="ARBA" id="ARBA00003518"/>
    </source>
</evidence>
<evidence type="ECO:0000256" key="4">
    <source>
        <dbReference type="ARBA" id="ARBA00008426"/>
    </source>
</evidence>
<dbReference type="InterPro" id="IPR013785">
    <property type="entry name" value="Aldolase_TIM"/>
</dbReference>
<evidence type="ECO:0000256" key="2">
    <source>
        <dbReference type="ARBA" id="ARBA00004496"/>
    </source>
</evidence>
<evidence type="ECO:0000256" key="10">
    <source>
        <dbReference type="HAMAP-Rule" id="MF_00493"/>
    </source>
</evidence>
<protein>
    <recommendedName>
        <fullName evidence="5 10">Transaldolase</fullName>
        <ecNumber evidence="5 10">2.2.1.2</ecNumber>
    </recommendedName>
</protein>
<evidence type="ECO:0000256" key="6">
    <source>
        <dbReference type="ARBA" id="ARBA00022490"/>
    </source>
</evidence>
<dbReference type="NCBIfam" id="TIGR00876">
    <property type="entry name" value="tal_mycobact"/>
    <property type="match status" value="1"/>
</dbReference>
<reference evidence="12" key="1">
    <citation type="submission" date="2016-09" db="EMBL/GenBank/DDBJ databases">
        <title>Acidihalobacter prosperus F5.</title>
        <authorList>
            <person name="Khaleque H.N."/>
            <person name="Ramsay J.P."/>
            <person name="Kaksonen A.H."/>
            <person name="Boxall N.J."/>
            <person name="Watkin E.L.J."/>
        </authorList>
    </citation>
    <scope>NUCLEOTIDE SEQUENCE [LARGE SCALE GENOMIC DNA]</scope>
    <source>
        <strain evidence="12">F5</strain>
    </source>
</reference>
<dbReference type="GO" id="GO:0004801">
    <property type="term" value="F:transaldolase activity"/>
    <property type="evidence" value="ECO:0007669"/>
    <property type="project" value="UniProtKB-UniRule"/>
</dbReference>
<dbReference type="PANTHER" id="PTHR10683:SF31">
    <property type="entry name" value="TRANSALDOLASE"/>
    <property type="match status" value="1"/>
</dbReference>
<dbReference type="Gene3D" id="3.20.20.70">
    <property type="entry name" value="Aldolase class I"/>
    <property type="match status" value="1"/>
</dbReference>
<evidence type="ECO:0000313" key="11">
    <source>
        <dbReference type="EMBL" id="AOU98080.1"/>
    </source>
</evidence>
<dbReference type="InterPro" id="IPR004732">
    <property type="entry name" value="Transaldolase_2"/>
</dbReference>
<organism evidence="11 12">
    <name type="scientific">Acidihalobacter yilgarnensis</name>
    <dbReference type="NCBI Taxonomy" id="2819280"/>
    <lineage>
        <taxon>Bacteria</taxon>
        <taxon>Pseudomonadati</taxon>
        <taxon>Pseudomonadota</taxon>
        <taxon>Gammaproteobacteria</taxon>
        <taxon>Chromatiales</taxon>
        <taxon>Ectothiorhodospiraceae</taxon>
        <taxon>Acidihalobacter</taxon>
    </lineage>
</organism>
<evidence type="ECO:0000313" key="12">
    <source>
        <dbReference type="Proteomes" id="UP000095401"/>
    </source>
</evidence>
<comment type="pathway">
    <text evidence="3 10">Carbohydrate degradation; pentose phosphate pathway; D-glyceraldehyde 3-phosphate and beta-D-fructose 6-phosphate from D-ribose 5-phosphate and D-xylulose 5-phosphate (non-oxidative stage): step 2/3.</text>
</comment>
<evidence type="ECO:0000256" key="9">
    <source>
        <dbReference type="ARBA" id="ARBA00023270"/>
    </source>
</evidence>
<dbReference type="HAMAP" id="MF_00493">
    <property type="entry name" value="Transaldolase_2"/>
    <property type="match status" value="1"/>
</dbReference>
<evidence type="ECO:0000256" key="5">
    <source>
        <dbReference type="ARBA" id="ARBA00013151"/>
    </source>
</evidence>
<dbReference type="EC" id="2.2.1.2" evidence="5 10"/>
<gene>
    <name evidence="10" type="primary">tal</name>
    <name evidence="11" type="ORF">BI364_09005</name>
</gene>
<comment type="function">
    <text evidence="1 10">Transaldolase is important for the balance of metabolites in the pentose-phosphate pathway.</text>
</comment>
<comment type="catalytic activity">
    <reaction evidence="10">
        <text>D-sedoheptulose 7-phosphate + D-glyceraldehyde 3-phosphate = D-erythrose 4-phosphate + beta-D-fructose 6-phosphate</text>
        <dbReference type="Rhea" id="RHEA:17053"/>
        <dbReference type="ChEBI" id="CHEBI:16897"/>
        <dbReference type="ChEBI" id="CHEBI:57483"/>
        <dbReference type="ChEBI" id="CHEBI:57634"/>
        <dbReference type="ChEBI" id="CHEBI:59776"/>
        <dbReference type="EC" id="2.2.1.2"/>
    </reaction>
</comment>
<dbReference type="InterPro" id="IPR001585">
    <property type="entry name" value="TAL/FSA"/>
</dbReference>
<keyword evidence="6 10" id="KW-0963">Cytoplasm</keyword>
<dbReference type="AlphaFoldDB" id="A0A1D8INM9"/>
<dbReference type="GO" id="GO:0005737">
    <property type="term" value="C:cytoplasm"/>
    <property type="evidence" value="ECO:0007669"/>
    <property type="project" value="UniProtKB-SubCell"/>
</dbReference>